<dbReference type="FunFam" id="3.20.20.20:FF:000008">
    <property type="entry name" value="Dihydropteroate synthase"/>
    <property type="match status" value="1"/>
</dbReference>
<keyword evidence="4 6" id="KW-0808">Transferase</keyword>
<evidence type="ECO:0000259" key="5">
    <source>
        <dbReference type="PROSITE" id="PS50972"/>
    </source>
</evidence>
<dbReference type="NCBIfam" id="TIGR01496">
    <property type="entry name" value="DHPS"/>
    <property type="match status" value="1"/>
</dbReference>
<dbReference type="Pfam" id="PF00809">
    <property type="entry name" value="Pterin_bind"/>
    <property type="match status" value="1"/>
</dbReference>
<keyword evidence="4" id="KW-0460">Magnesium</keyword>
<dbReference type="EMBL" id="CP034550">
    <property type="protein sequence ID" value="QFZ16758.1"/>
    <property type="molecule type" value="Genomic_DNA"/>
</dbReference>
<protein>
    <recommendedName>
        <fullName evidence="4">Dihydropteroate synthase</fullName>
        <shortName evidence="4">DHPS</shortName>
        <ecNumber evidence="4">2.5.1.15</ecNumber>
    </recommendedName>
    <alternativeName>
        <fullName evidence="4">Dihydropteroate pyrophosphorylase</fullName>
    </alternativeName>
</protein>
<keyword evidence="4" id="KW-0479">Metal-binding</keyword>
<dbReference type="InterPro" id="IPR000489">
    <property type="entry name" value="Pterin-binding_dom"/>
</dbReference>
<feature type="domain" description="Pterin-binding" evidence="5">
    <location>
        <begin position="14"/>
        <end position="268"/>
    </location>
</feature>
<comment type="function">
    <text evidence="3">Has very low affinity for the DHPS substrate 6-hydroxymethyl-7,8-dihydropterin-pyrophosphate, but can bind the inhibitor dapsone. Seems to lack dihydropteroate synthase activity, and does probably not function in folate metabolism.</text>
</comment>
<proteinExistence type="inferred from homology"/>
<dbReference type="Proteomes" id="UP000325787">
    <property type="component" value="Chromosome"/>
</dbReference>
<comment type="similarity">
    <text evidence="1 4">Belongs to the DHPS family.</text>
</comment>
<dbReference type="SUPFAM" id="SSF51717">
    <property type="entry name" value="Dihydropteroate synthetase-like"/>
    <property type="match status" value="1"/>
</dbReference>
<evidence type="ECO:0000313" key="6">
    <source>
        <dbReference type="EMBL" id="QFZ16758.1"/>
    </source>
</evidence>
<dbReference type="PANTHER" id="PTHR20941">
    <property type="entry name" value="FOLATE SYNTHESIS PROTEINS"/>
    <property type="match status" value="1"/>
</dbReference>
<comment type="function">
    <text evidence="4">Catalyzes the condensation of para-aminobenzoate (pABA) with 6-hydroxymethyl-7,8-dihydropterin diphosphate (DHPt-PP) to form 7,8-dihydropteroate (H2Pte), the immediate precursor of folate derivatives.</text>
</comment>
<evidence type="ECO:0000256" key="3">
    <source>
        <dbReference type="ARBA" id="ARBA00058850"/>
    </source>
</evidence>
<gene>
    <name evidence="6" type="primary">folP</name>
    <name evidence="6" type="ORF">EKG83_04125</name>
</gene>
<dbReference type="GO" id="GO:0005829">
    <property type="term" value="C:cytosol"/>
    <property type="evidence" value="ECO:0007669"/>
    <property type="project" value="TreeGrafter"/>
</dbReference>
<evidence type="ECO:0000256" key="4">
    <source>
        <dbReference type="RuleBase" id="RU361205"/>
    </source>
</evidence>
<dbReference type="GO" id="GO:0046872">
    <property type="term" value="F:metal ion binding"/>
    <property type="evidence" value="ECO:0007669"/>
    <property type="project" value="UniProtKB-KW"/>
</dbReference>
<reference evidence="7" key="1">
    <citation type="journal article" date="2021" name="Curr. Microbiol.">
        <title>Complete genome of nocamycin-producing strain Saccharothrix syringae NRRL B-16468 reveals the biosynthetic potential for secondary metabolites.</title>
        <authorList>
            <person name="Mo X."/>
            <person name="Yang S."/>
        </authorList>
    </citation>
    <scope>NUCLEOTIDE SEQUENCE [LARGE SCALE GENOMIC DNA]</scope>
    <source>
        <strain evidence="7">ATCC 51364 / DSM 43886 / JCM 6844 / KCTC 9398 / NBRC 14523 / NRRL B-16468 / INA 2240</strain>
    </source>
</reference>
<dbReference type="InterPro" id="IPR006390">
    <property type="entry name" value="DHP_synth_dom"/>
</dbReference>
<dbReference type="AlphaFoldDB" id="A0A5Q0GS16"/>
<dbReference type="UniPathway" id="UPA00077">
    <property type="reaction ID" value="UER00156"/>
</dbReference>
<dbReference type="Gene3D" id="3.20.20.20">
    <property type="entry name" value="Dihydropteroate synthase-like"/>
    <property type="match status" value="1"/>
</dbReference>
<dbReference type="PROSITE" id="PS00792">
    <property type="entry name" value="DHPS_1"/>
    <property type="match status" value="1"/>
</dbReference>
<dbReference type="GO" id="GO:0046656">
    <property type="term" value="P:folic acid biosynthetic process"/>
    <property type="evidence" value="ECO:0007669"/>
    <property type="project" value="UniProtKB-KW"/>
</dbReference>
<dbReference type="OrthoDB" id="9811744at2"/>
<comment type="subunit">
    <text evidence="2">Homodimer.</text>
</comment>
<accession>A0A5Q0GS16</accession>
<evidence type="ECO:0000256" key="2">
    <source>
        <dbReference type="ARBA" id="ARBA00011738"/>
    </source>
</evidence>
<dbReference type="PANTHER" id="PTHR20941:SF8">
    <property type="entry name" value="INACTIVE DIHYDROPTEROATE SYNTHASE 2"/>
    <property type="match status" value="1"/>
</dbReference>
<sequence>MLRFGARQVAHDRALVMAIVNRTRDSFYDRGATFEDAAAMAAVDRAVAEGADIVDIGGVRAGSKGEVVDAAEEARRVVPFVAAVRERHPDLVISVDTWRHEVGRAVCEAGADLLNDTWAGADPRLAEVAAEFGVGIVCSHTGGLAPRTDPHRVRYRDVVAAVVAELVERAERVVALGVPAAGVLIDPTHDFGKNTWHGLELLRRLDELVGTGWPVLMALSNKDFVGETLDVGVEDRVDGTLAATSVAAWTGAKVFRAHQVRRTRMVLEMVASIAGTRPPARVLRSMA</sequence>
<evidence type="ECO:0000313" key="7">
    <source>
        <dbReference type="Proteomes" id="UP000325787"/>
    </source>
</evidence>
<keyword evidence="7" id="KW-1185">Reference proteome</keyword>
<dbReference type="PROSITE" id="PS50972">
    <property type="entry name" value="PTERIN_BINDING"/>
    <property type="match status" value="1"/>
</dbReference>
<comment type="cofactor">
    <cofactor evidence="4">
        <name>Mg(2+)</name>
        <dbReference type="ChEBI" id="CHEBI:18420"/>
    </cofactor>
</comment>
<dbReference type="EC" id="2.5.1.15" evidence="4"/>
<evidence type="ECO:0000256" key="1">
    <source>
        <dbReference type="ARBA" id="ARBA00009503"/>
    </source>
</evidence>
<dbReference type="InterPro" id="IPR011005">
    <property type="entry name" value="Dihydropteroate_synth-like_sf"/>
</dbReference>
<dbReference type="GO" id="GO:0046654">
    <property type="term" value="P:tetrahydrofolate biosynthetic process"/>
    <property type="evidence" value="ECO:0007669"/>
    <property type="project" value="UniProtKB-UniPathway"/>
</dbReference>
<dbReference type="RefSeq" id="WP_033430423.1">
    <property type="nucleotide sequence ID" value="NZ_CP034550.1"/>
</dbReference>
<dbReference type="InterPro" id="IPR045031">
    <property type="entry name" value="DHP_synth-like"/>
</dbReference>
<organism evidence="6 7">
    <name type="scientific">Saccharothrix syringae</name>
    <name type="common">Nocardiopsis syringae</name>
    <dbReference type="NCBI Taxonomy" id="103733"/>
    <lineage>
        <taxon>Bacteria</taxon>
        <taxon>Bacillati</taxon>
        <taxon>Actinomycetota</taxon>
        <taxon>Actinomycetes</taxon>
        <taxon>Pseudonocardiales</taxon>
        <taxon>Pseudonocardiaceae</taxon>
        <taxon>Saccharothrix</taxon>
    </lineage>
</organism>
<dbReference type="KEGG" id="ssyi:EKG83_04125"/>
<dbReference type="GO" id="GO:0004156">
    <property type="term" value="F:dihydropteroate synthase activity"/>
    <property type="evidence" value="ECO:0007669"/>
    <property type="project" value="UniProtKB-EC"/>
</dbReference>
<keyword evidence="4" id="KW-0289">Folate biosynthesis</keyword>
<comment type="pathway">
    <text evidence="4">Cofactor biosynthesis; tetrahydrofolate biosynthesis; 7,8-dihydrofolate from 2-amino-4-hydroxy-6-hydroxymethyl-7,8-dihydropteridine diphosphate and 4-aminobenzoate: step 1/2.</text>
</comment>
<name>A0A5Q0GS16_SACSY</name>